<evidence type="ECO:0000313" key="2">
    <source>
        <dbReference type="Proteomes" id="UP000001194"/>
    </source>
</evidence>
<dbReference type="KEGG" id="lbc:LACBIDRAFT_334324"/>
<evidence type="ECO:0000313" key="1">
    <source>
        <dbReference type="EMBL" id="EDR00203.1"/>
    </source>
</evidence>
<sequence length="197" mass="21653">MVLPIRVHGMGCWVVGHMTNSRYISSGSCGGRKGGKKTCGSETSRFFTWSHAILLELGCCMLPPAICIMKHSRDAIGPEDSDLTARETIKSSSSNASKDIQGEIKVGNTIQNSKYKCMILPWEEYKALTEGGLVIFTISIHTFIMPIKDNQGNFTGGECRVYQLNMHSILIVDESDAEPEPRYKPYTSVAVVWLGSG</sequence>
<name>B0DYU9_LACBS</name>
<dbReference type="RefSeq" id="XP_001889112.1">
    <property type="nucleotide sequence ID" value="XM_001889077.1"/>
</dbReference>
<dbReference type="OrthoDB" id="3060725at2759"/>
<dbReference type="AlphaFoldDB" id="B0DYU9"/>
<reference evidence="1 2" key="1">
    <citation type="journal article" date="2008" name="Nature">
        <title>The genome of Laccaria bicolor provides insights into mycorrhizal symbiosis.</title>
        <authorList>
            <person name="Martin F."/>
            <person name="Aerts A."/>
            <person name="Ahren D."/>
            <person name="Brun A."/>
            <person name="Danchin E.G.J."/>
            <person name="Duchaussoy F."/>
            <person name="Gibon J."/>
            <person name="Kohler A."/>
            <person name="Lindquist E."/>
            <person name="Pereda V."/>
            <person name="Salamov A."/>
            <person name="Shapiro H.J."/>
            <person name="Wuyts J."/>
            <person name="Blaudez D."/>
            <person name="Buee M."/>
            <person name="Brokstein P."/>
            <person name="Canbaeck B."/>
            <person name="Cohen D."/>
            <person name="Courty P.E."/>
            <person name="Coutinho P.M."/>
            <person name="Delaruelle C."/>
            <person name="Detter J.C."/>
            <person name="Deveau A."/>
            <person name="DiFazio S."/>
            <person name="Duplessis S."/>
            <person name="Fraissinet-Tachet L."/>
            <person name="Lucic E."/>
            <person name="Frey-Klett P."/>
            <person name="Fourrey C."/>
            <person name="Feussner I."/>
            <person name="Gay G."/>
            <person name="Grimwood J."/>
            <person name="Hoegger P.J."/>
            <person name="Jain P."/>
            <person name="Kilaru S."/>
            <person name="Labbe J."/>
            <person name="Lin Y.C."/>
            <person name="Legue V."/>
            <person name="Le Tacon F."/>
            <person name="Marmeisse R."/>
            <person name="Melayah D."/>
            <person name="Montanini B."/>
            <person name="Muratet M."/>
            <person name="Nehls U."/>
            <person name="Niculita-Hirzel H."/>
            <person name="Oudot-Le Secq M.P."/>
            <person name="Peter M."/>
            <person name="Quesneville H."/>
            <person name="Rajashekar B."/>
            <person name="Reich M."/>
            <person name="Rouhier N."/>
            <person name="Schmutz J."/>
            <person name="Yin T."/>
            <person name="Chalot M."/>
            <person name="Henrissat B."/>
            <person name="Kuees U."/>
            <person name="Lucas S."/>
            <person name="Van de Peer Y."/>
            <person name="Podila G.K."/>
            <person name="Polle A."/>
            <person name="Pukkila P.J."/>
            <person name="Richardson P.M."/>
            <person name="Rouze P."/>
            <person name="Sanders I.R."/>
            <person name="Stajich J.E."/>
            <person name="Tunlid A."/>
            <person name="Tuskan G."/>
            <person name="Grigoriev I.V."/>
        </authorList>
    </citation>
    <scope>NUCLEOTIDE SEQUENCE [LARGE SCALE GENOMIC DNA]</scope>
    <source>
        <strain evidence="2">S238N-H82 / ATCC MYA-4686</strain>
    </source>
</reference>
<proteinExistence type="predicted"/>
<dbReference type="GeneID" id="6084796"/>
<protein>
    <submittedName>
        <fullName evidence="1">Predicted protein</fullName>
    </submittedName>
</protein>
<dbReference type="HOGENOM" id="CLU_1384382_0_0_1"/>
<dbReference type="Proteomes" id="UP000001194">
    <property type="component" value="Unassembled WGS sequence"/>
</dbReference>
<keyword evidence="2" id="KW-1185">Reference proteome</keyword>
<organism evidence="2">
    <name type="scientific">Laccaria bicolor (strain S238N-H82 / ATCC MYA-4686)</name>
    <name type="common">Bicoloured deceiver</name>
    <name type="synonym">Laccaria laccata var. bicolor</name>
    <dbReference type="NCBI Taxonomy" id="486041"/>
    <lineage>
        <taxon>Eukaryota</taxon>
        <taxon>Fungi</taxon>
        <taxon>Dikarya</taxon>
        <taxon>Basidiomycota</taxon>
        <taxon>Agaricomycotina</taxon>
        <taxon>Agaricomycetes</taxon>
        <taxon>Agaricomycetidae</taxon>
        <taxon>Agaricales</taxon>
        <taxon>Agaricineae</taxon>
        <taxon>Hydnangiaceae</taxon>
        <taxon>Laccaria</taxon>
    </lineage>
</organism>
<accession>B0DYU9</accession>
<dbReference type="EMBL" id="DS547152">
    <property type="protein sequence ID" value="EDR00203.1"/>
    <property type="molecule type" value="Genomic_DNA"/>
</dbReference>
<gene>
    <name evidence="1" type="ORF">LACBIDRAFT_334324</name>
</gene>
<dbReference type="InParanoid" id="B0DYU9"/>